<dbReference type="PANTHER" id="PTHR30055">
    <property type="entry name" value="HTH-TYPE TRANSCRIPTIONAL REGULATOR RUTR"/>
    <property type="match status" value="1"/>
</dbReference>
<keyword evidence="8" id="KW-1185">Reference proteome</keyword>
<feature type="domain" description="HTH tetR-type" evidence="6">
    <location>
        <begin position="21"/>
        <end position="81"/>
    </location>
</feature>
<keyword evidence="3 5" id="KW-0238">DNA-binding</keyword>
<evidence type="ECO:0000256" key="1">
    <source>
        <dbReference type="ARBA" id="ARBA00022491"/>
    </source>
</evidence>
<dbReference type="PANTHER" id="PTHR30055:SF228">
    <property type="entry name" value="TRANSCRIPTIONAL REGULATOR-RELATED"/>
    <property type="match status" value="1"/>
</dbReference>
<dbReference type="GO" id="GO:0003700">
    <property type="term" value="F:DNA-binding transcription factor activity"/>
    <property type="evidence" value="ECO:0007669"/>
    <property type="project" value="TreeGrafter"/>
</dbReference>
<dbReference type="AlphaFoldDB" id="A0A1H1MFH9"/>
<keyword evidence="2" id="KW-0805">Transcription regulation</keyword>
<feature type="DNA-binding region" description="H-T-H motif" evidence="5">
    <location>
        <begin position="44"/>
        <end position="63"/>
    </location>
</feature>
<dbReference type="InterPro" id="IPR009057">
    <property type="entry name" value="Homeodomain-like_sf"/>
</dbReference>
<dbReference type="PROSITE" id="PS50977">
    <property type="entry name" value="HTH_TETR_2"/>
    <property type="match status" value="1"/>
</dbReference>
<dbReference type="InterPro" id="IPR001647">
    <property type="entry name" value="HTH_TetR"/>
</dbReference>
<dbReference type="SUPFAM" id="SSF46689">
    <property type="entry name" value="Homeodomain-like"/>
    <property type="match status" value="1"/>
</dbReference>
<protein>
    <submittedName>
        <fullName evidence="7">DNA-binding transcriptional regulator, AcrR family</fullName>
    </submittedName>
</protein>
<evidence type="ECO:0000313" key="7">
    <source>
        <dbReference type="EMBL" id="SDR85508.1"/>
    </source>
</evidence>
<evidence type="ECO:0000256" key="5">
    <source>
        <dbReference type="PROSITE-ProRule" id="PRU00335"/>
    </source>
</evidence>
<accession>A0A1H1MFH9</accession>
<name>A0A1H1MFH9_9ACTN</name>
<dbReference type="Pfam" id="PF13977">
    <property type="entry name" value="TetR_C_6"/>
    <property type="match status" value="1"/>
</dbReference>
<keyword evidence="4" id="KW-0804">Transcription</keyword>
<dbReference type="Gene3D" id="1.10.357.10">
    <property type="entry name" value="Tetracycline Repressor, domain 2"/>
    <property type="match status" value="1"/>
</dbReference>
<dbReference type="Pfam" id="PF00440">
    <property type="entry name" value="TetR_N"/>
    <property type="match status" value="1"/>
</dbReference>
<dbReference type="STRING" id="117157.SAMN04489717_0803"/>
<evidence type="ECO:0000256" key="4">
    <source>
        <dbReference type="ARBA" id="ARBA00023163"/>
    </source>
</evidence>
<dbReference type="EMBL" id="LT629732">
    <property type="protein sequence ID" value="SDR85508.1"/>
    <property type="molecule type" value="Genomic_DNA"/>
</dbReference>
<evidence type="ECO:0000256" key="3">
    <source>
        <dbReference type="ARBA" id="ARBA00023125"/>
    </source>
</evidence>
<keyword evidence="1" id="KW-0678">Repressor</keyword>
<dbReference type="InterPro" id="IPR036271">
    <property type="entry name" value="Tet_transcr_reg_TetR-rel_C_sf"/>
</dbReference>
<reference evidence="7 8" key="1">
    <citation type="submission" date="2016-10" db="EMBL/GenBank/DDBJ databases">
        <authorList>
            <person name="de Groot N.N."/>
        </authorList>
    </citation>
    <scope>NUCLEOTIDE SEQUENCE [LARGE SCALE GENOMIC DNA]</scope>
    <source>
        <strain evidence="7 8">DSM 22024</strain>
    </source>
</reference>
<organism evidence="7 8">
    <name type="scientific">Actinopolymorpha singaporensis</name>
    <dbReference type="NCBI Taxonomy" id="117157"/>
    <lineage>
        <taxon>Bacteria</taxon>
        <taxon>Bacillati</taxon>
        <taxon>Actinomycetota</taxon>
        <taxon>Actinomycetes</taxon>
        <taxon>Propionibacteriales</taxon>
        <taxon>Actinopolymorphaceae</taxon>
        <taxon>Actinopolymorpha</taxon>
    </lineage>
</organism>
<proteinExistence type="predicted"/>
<dbReference type="Proteomes" id="UP000198983">
    <property type="component" value="Chromosome I"/>
</dbReference>
<sequence length="214" mass="23467">MKKKIARSCDNGQMPKIVDHEARRLELADAVGRVIARNGVNEVSIRSVAAEAGWSSGALRHYFATRDELLAFACEQVIQGVAARIINMRHTGTIHQAVRDALLETMPIDAQRHAEAAIAFAFLALGLSDPRLAKVQRTHFDSMYGLCLQIIRSLDTEGLLAPHTASTEVLARRLHAVVDGLSIQRLAGHLTPEIMITQLDAYLAEIILGTDESR</sequence>
<gene>
    <name evidence="7" type="ORF">SAMN04489717_0803</name>
</gene>
<evidence type="ECO:0000259" key="6">
    <source>
        <dbReference type="PROSITE" id="PS50977"/>
    </source>
</evidence>
<evidence type="ECO:0000256" key="2">
    <source>
        <dbReference type="ARBA" id="ARBA00023015"/>
    </source>
</evidence>
<dbReference type="InterPro" id="IPR039538">
    <property type="entry name" value="BetI_C"/>
</dbReference>
<dbReference type="GO" id="GO:0000976">
    <property type="term" value="F:transcription cis-regulatory region binding"/>
    <property type="evidence" value="ECO:0007669"/>
    <property type="project" value="TreeGrafter"/>
</dbReference>
<dbReference type="SUPFAM" id="SSF48498">
    <property type="entry name" value="Tetracyclin repressor-like, C-terminal domain"/>
    <property type="match status" value="1"/>
</dbReference>
<evidence type="ECO:0000313" key="8">
    <source>
        <dbReference type="Proteomes" id="UP000198983"/>
    </source>
</evidence>
<dbReference type="InterPro" id="IPR050109">
    <property type="entry name" value="HTH-type_TetR-like_transc_reg"/>
</dbReference>